<dbReference type="InterPro" id="IPR036291">
    <property type="entry name" value="NAD(P)-bd_dom_sf"/>
</dbReference>
<comment type="subunit">
    <text evidence="3">Homodimer.</text>
</comment>
<dbReference type="SUPFAM" id="SSF53223">
    <property type="entry name" value="Aminoacid dehydrogenase-like, N-terminal domain"/>
    <property type="match status" value="1"/>
</dbReference>
<keyword evidence="3" id="KW-0028">Amino-acid biosynthesis</keyword>
<comment type="function">
    <text evidence="3">Involved in the biosynthesis of the chorismate, which leads to the biosynthesis of aromatic amino acids. Catalyzes the reversible NADPH linked reduction of 3-dehydroshikimate (DHSA) to yield shikimate (SA).</text>
</comment>
<dbReference type="Pfam" id="PF08501">
    <property type="entry name" value="Shikimate_dh_N"/>
    <property type="match status" value="1"/>
</dbReference>
<comment type="pathway">
    <text evidence="1 3">Metabolic intermediate biosynthesis; chorismate biosynthesis; chorismate from D-erythrose 4-phosphate and phosphoenolpyruvate: step 4/7.</text>
</comment>
<dbReference type="InterPro" id="IPR013708">
    <property type="entry name" value="Shikimate_DH-bd_N"/>
</dbReference>
<evidence type="ECO:0000313" key="6">
    <source>
        <dbReference type="EMBL" id="MEQ3553326.1"/>
    </source>
</evidence>
<feature type="binding site" evidence="3">
    <location>
        <begin position="132"/>
        <end position="136"/>
    </location>
    <ligand>
        <name>NADP(+)</name>
        <dbReference type="ChEBI" id="CHEBI:58349"/>
    </ligand>
</feature>
<keyword evidence="3 6" id="KW-0560">Oxidoreductase</keyword>
<feature type="binding site" evidence="3">
    <location>
        <position position="236"/>
    </location>
    <ligand>
        <name>NADP(+)</name>
        <dbReference type="ChEBI" id="CHEBI:58349"/>
    </ligand>
</feature>
<evidence type="ECO:0000259" key="4">
    <source>
        <dbReference type="Pfam" id="PF01262"/>
    </source>
</evidence>
<evidence type="ECO:0000313" key="7">
    <source>
        <dbReference type="Proteomes" id="UP001494902"/>
    </source>
</evidence>
<dbReference type="EMBL" id="JBEDNQ010000010">
    <property type="protein sequence ID" value="MEQ3553326.1"/>
    <property type="molecule type" value="Genomic_DNA"/>
</dbReference>
<protein>
    <recommendedName>
        <fullName evidence="3">Shikimate dehydrogenase (NADP(+))</fullName>
        <shortName evidence="3">SDH</shortName>
        <ecNumber evidence="3">1.1.1.25</ecNumber>
    </recommendedName>
</protein>
<evidence type="ECO:0000259" key="5">
    <source>
        <dbReference type="Pfam" id="PF08501"/>
    </source>
</evidence>
<keyword evidence="3" id="KW-0521">NADP</keyword>
<dbReference type="InterPro" id="IPR046346">
    <property type="entry name" value="Aminoacid_DH-like_N_sf"/>
</dbReference>
<proteinExistence type="inferred from homology"/>
<evidence type="ECO:0000256" key="1">
    <source>
        <dbReference type="ARBA" id="ARBA00004871"/>
    </source>
</evidence>
<comment type="similarity">
    <text evidence="3">Belongs to the shikimate dehydrogenase family.</text>
</comment>
<dbReference type="GO" id="GO:0004764">
    <property type="term" value="F:shikimate 3-dehydrogenase (NADP+) activity"/>
    <property type="evidence" value="ECO:0007669"/>
    <property type="project" value="UniProtKB-EC"/>
</dbReference>
<dbReference type="SUPFAM" id="SSF51735">
    <property type="entry name" value="NAD(P)-binding Rossmann-fold domains"/>
    <property type="match status" value="1"/>
</dbReference>
<comment type="caution">
    <text evidence="6">The sequence shown here is derived from an EMBL/GenBank/DDBJ whole genome shotgun (WGS) entry which is preliminary data.</text>
</comment>
<accession>A0ABV1KGL2</accession>
<dbReference type="PANTHER" id="PTHR21089">
    <property type="entry name" value="SHIKIMATE DEHYDROGENASE"/>
    <property type="match status" value="1"/>
</dbReference>
<dbReference type="InterPro" id="IPR007698">
    <property type="entry name" value="AlaDH/PNT_NAD(H)-bd"/>
</dbReference>
<reference evidence="6 7" key="1">
    <citation type="submission" date="2024-03" db="EMBL/GenBank/DDBJ databases">
        <title>Draft genome sequence of Pseudonocardia nematodicida JCM 31783.</title>
        <authorList>
            <person name="Butdee W."/>
            <person name="Duangmal K."/>
        </authorList>
    </citation>
    <scope>NUCLEOTIDE SEQUENCE [LARGE SCALE GENOMIC DNA]</scope>
    <source>
        <strain evidence="6 7">JCM 31783</strain>
    </source>
</reference>
<feature type="binding site" evidence="3">
    <location>
        <position position="266"/>
    </location>
    <ligand>
        <name>shikimate</name>
        <dbReference type="ChEBI" id="CHEBI:36208"/>
    </ligand>
</feature>
<evidence type="ECO:0000256" key="3">
    <source>
        <dbReference type="HAMAP-Rule" id="MF_00222"/>
    </source>
</evidence>
<dbReference type="InterPro" id="IPR022893">
    <property type="entry name" value="Shikimate_DH_fam"/>
</dbReference>
<feature type="binding site" evidence="3">
    <location>
        <position position="259"/>
    </location>
    <ligand>
        <name>NADP(+)</name>
        <dbReference type="ChEBI" id="CHEBI:58349"/>
    </ligand>
</feature>
<dbReference type="NCBIfam" id="NF009201">
    <property type="entry name" value="PRK12549.1"/>
    <property type="match status" value="1"/>
</dbReference>
<feature type="binding site" evidence="3">
    <location>
        <position position="238"/>
    </location>
    <ligand>
        <name>shikimate</name>
        <dbReference type="ChEBI" id="CHEBI:36208"/>
    </ligand>
</feature>
<feature type="binding site" evidence="3">
    <location>
        <begin position="23"/>
        <end position="25"/>
    </location>
    <ligand>
        <name>shikimate</name>
        <dbReference type="ChEBI" id="CHEBI:36208"/>
    </ligand>
</feature>
<evidence type="ECO:0000256" key="2">
    <source>
        <dbReference type="ARBA" id="ARBA00023141"/>
    </source>
</evidence>
<dbReference type="Proteomes" id="UP001494902">
    <property type="component" value="Unassembled WGS sequence"/>
</dbReference>
<dbReference type="Gene3D" id="3.40.50.10860">
    <property type="entry name" value="Leucine Dehydrogenase, chain A, domain 1"/>
    <property type="match status" value="1"/>
</dbReference>
<dbReference type="HAMAP" id="MF_00222">
    <property type="entry name" value="Shikimate_DH_AroE"/>
    <property type="match status" value="1"/>
</dbReference>
<feature type="binding site" evidence="3">
    <location>
        <position position="108"/>
    </location>
    <ligand>
        <name>shikimate</name>
        <dbReference type="ChEBI" id="CHEBI:36208"/>
    </ligand>
</feature>
<gene>
    <name evidence="3" type="primary">aroE</name>
    <name evidence="6" type="ORF">WIS52_22880</name>
</gene>
<dbReference type="RefSeq" id="WP_349300397.1">
    <property type="nucleotide sequence ID" value="NZ_JBEDNQ010000010.1"/>
</dbReference>
<keyword evidence="7" id="KW-1185">Reference proteome</keyword>
<feature type="active site" description="Proton acceptor" evidence="3">
    <location>
        <position position="72"/>
    </location>
</feature>
<feature type="binding site" evidence="3">
    <location>
        <position position="68"/>
    </location>
    <ligand>
        <name>shikimate</name>
        <dbReference type="ChEBI" id="CHEBI:36208"/>
    </ligand>
</feature>
<keyword evidence="2 3" id="KW-0057">Aromatic amino acid biosynthesis</keyword>
<name>A0ABV1KGL2_9PSEU</name>
<feature type="domain" description="Shikimate dehydrogenase substrate binding N-terminal" evidence="5">
    <location>
        <begin position="15"/>
        <end position="95"/>
    </location>
</feature>
<dbReference type="Pfam" id="PF01262">
    <property type="entry name" value="AlaDh_PNT_C"/>
    <property type="match status" value="1"/>
</dbReference>
<dbReference type="PANTHER" id="PTHR21089:SF1">
    <property type="entry name" value="BIFUNCTIONAL 3-DEHYDROQUINATE DEHYDRATASE_SHIKIMATE DEHYDROGENASE, CHLOROPLASTIC"/>
    <property type="match status" value="1"/>
</dbReference>
<comment type="catalytic activity">
    <reaction evidence="3">
        <text>shikimate + NADP(+) = 3-dehydroshikimate + NADPH + H(+)</text>
        <dbReference type="Rhea" id="RHEA:17737"/>
        <dbReference type="ChEBI" id="CHEBI:15378"/>
        <dbReference type="ChEBI" id="CHEBI:16630"/>
        <dbReference type="ChEBI" id="CHEBI:36208"/>
        <dbReference type="ChEBI" id="CHEBI:57783"/>
        <dbReference type="ChEBI" id="CHEBI:58349"/>
        <dbReference type="EC" id="1.1.1.25"/>
    </reaction>
</comment>
<organism evidence="6 7">
    <name type="scientific">Pseudonocardia nematodicida</name>
    <dbReference type="NCBI Taxonomy" id="1206997"/>
    <lineage>
        <taxon>Bacteria</taxon>
        <taxon>Bacillati</taxon>
        <taxon>Actinomycetota</taxon>
        <taxon>Actinomycetes</taxon>
        <taxon>Pseudonocardiales</taxon>
        <taxon>Pseudonocardiaceae</taxon>
        <taxon>Pseudonocardia</taxon>
    </lineage>
</organism>
<dbReference type="Gene3D" id="3.40.50.720">
    <property type="entry name" value="NAD(P)-binding Rossmann-like Domain"/>
    <property type="match status" value="1"/>
</dbReference>
<sequence>MTAGPATAVAHRIALVGAGIGGSLSPALHETEAAALGLDYRYTLLDLHDLPDGWTLRDAAGITGFNVTHPAKQAVIAQLDDLSPDAAGLGAVNTVTVHDGRLTGHNTDHSGFLAGLRHGLPGVALRRVLVVGAGGAGSAVAYALAGAGARVEVVDADPDRAAALAARLSTALPGAEVRGGPVDRVADAATEADGIVNATPIGMTGHGTTGHGVPGHPGGLPLDPAALTARHWVADVVYRPLETGLLAAARARGCRVLDGGAMLVAQAADTIALLTGSTPDPDRMRRHLAALLKGNR</sequence>
<feature type="domain" description="Alanine dehydrogenase/pyridine nucleotide transhydrogenase NAD(H)-binding" evidence="4">
    <location>
        <begin position="118"/>
        <end position="196"/>
    </location>
</feature>
<comment type="caution">
    <text evidence="3">Lacks conserved residue(s) required for the propagation of feature annotation.</text>
</comment>
<feature type="binding site" evidence="3">
    <location>
        <position position="93"/>
    </location>
    <ligand>
        <name>shikimate</name>
        <dbReference type="ChEBI" id="CHEBI:36208"/>
    </ligand>
</feature>
<dbReference type="EC" id="1.1.1.25" evidence="3"/>